<organism evidence="10 11">
    <name type="scientific">Paractinoplanes durhamensis</name>
    <dbReference type="NCBI Taxonomy" id="113563"/>
    <lineage>
        <taxon>Bacteria</taxon>
        <taxon>Bacillati</taxon>
        <taxon>Actinomycetota</taxon>
        <taxon>Actinomycetes</taxon>
        <taxon>Micromonosporales</taxon>
        <taxon>Micromonosporaceae</taxon>
        <taxon>Paractinoplanes</taxon>
    </lineage>
</organism>
<dbReference type="InterPro" id="IPR023209">
    <property type="entry name" value="DAO"/>
</dbReference>
<evidence type="ECO:0000256" key="5">
    <source>
        <dbReference type="ARBA" id="ARBA00023002"/>
    </source>
</evidence>
<sequence length="327" mass="35179">MPSDPDVLVVGAGVSGLTTGYRLAQQGLRVRIRAEDAPGHTNSAAAGAIWDPIYAEHPRVGVWAARSYDVFSEMHEKGFPGVRLVDGIEASRDPMITPDWARGLPGYRECEPGDLPAGFVHGWHYRAPIIDMPPYLAHLEQLVRETGSTLEYGGHLDSLTEADAPILINCSGAGAHDLVPDPEVTPIRGQLVAVRNPGMTDFFAEHTPELGEMVYLLPQGDTVLLGGSAEPGIADPAPDPAVATAIIERCGNIFAWIRDAEVVGHRGGIRPSRPKIRLEHEEADGRHVVHNYGHSGAGVSLSWGCAEDVTDIVLGLLGRERKQDRAE</sequence>
<evidence type="ECO:0000313" key="11">
    <source>
        <dbReference type="Proteomes" id="UP000637628"/>
    </source>
</evidence>
<keyword evidence="3" id="KW-0285">Flavoprotein</keyword>
<dbReference type="EC" id="1.4.3.3" evidence="6"/>
<dbReference type="InterPro" id="IPR006076">
    <property type="entry name" value="FAD-dep_OxRdtase"/>
</dbReference>
<feature type="domain" description="FAD dependent oxidoreductase" evidence="9">
    <location>
        <begin position="6"/>
        <end position="311"/>
    </location>
</feature>
<reference evidence="10 11" key="1">
    <citation type="submission" date="2021-01" db="EMBL/GenBank/DDBJ databases">
        <title>Whole genome shotgun sequence of Actinoplanes durhamensis NBRC 14914.</title>
        <authorList>
            <person name="Komaki H."/>
            <person name="Tamura T."/>
        </authorList>
    </citation>
    <scope>NUCLEOTIDE SEQUENCE [LARGE SCALE GENOMIC DNA]</scope>
    <source>
        <strain evidence="10 11">NBRC 14914</strain>
    </source>
</reference>
<dbReference type="Pfam" id="PF01266">
    <property type="entry name" value="DAO"/>
    <property type="match status" value="1"/>
</dbReference>
<gene>
    <name evidence="10" type="ORF">Adu01nite_80030</name>
</gene>
<dbReference type="PIRSF" id="PIRSF000189">
    <property type="entry name" value="D-aa_oxidase"/>
    <property type="match status" value="1"/>
</dbReference>
<dbReference type="SUPFAM" id="SSF51971">
    <property type="entry name" value="Nucleotide-binding domain"/>
    <property type="match status" value="1"/>
</dbReference>
<dbReference type="EMBL" id="BOML01000066">
    <property type="protein sequence ID" value="GIE06653.1"/>
    <property type="molecule type" value="Genomic_DNA"/>
</dbReference>
<comment type="caution">
    <text evidence="10">The sequence shown here is derived from an EMBL/GenBank/DDBJ whole genome shotgun (WGS) entry which is preliminary data.</text>
</comment>
<dbReference type="Gene3D" id="3.30.9.10">
    <property type="entry name" value="D-Amino Acid Oxidase, subunit A, domain 2"/>
    <property type="match status" value="1"/>
</dbReference>
<comment type="catalytic activity">
    <reaction evidence="8">
        <text>a D-alpha-amino acid + O2 + H2O = a 2-oxocarboxylate + H2O2 + NH4(+)</text>
        <dbReference type="Rhea" id="RHEA:21816"/>
        <dbReference type="ChEBI" id="CHEBI:15377"/>
        <dbReference type="ChEBI" id="CHEBI:15379"/>
        <dbReference type="ChEBI" id="CHEBI:16240"/>
        <dbReference type="ChEBI" id="CHEBI:28938"/>
        <dbReference type="ChEBI" id="CHEBI:35179"/>
        <dbReference type="ChEBI" id="CHEBI:59871"/>
        <dbReference type="EC" id="1.4.3.3"/>
    </reaction>
    <physiologicalReaction direction="left-to-right" evidence="8">
        <dbReference type="Rhea" id="RHEA:21817"/>
    </physiologicalReaction>
</comment>
<evidence type="ECO:0000256" key="7">
    <source>
        <dbReference type="ARBA" id="ARBA00039751"/>
    </source>
</evidence>
<dbReference type="PROSITE" id="PS00677">
    <property type="entry name" value="DAO"/>
    <property type="match status" value="1"/>
</dbReference>
<keyword evidence="4" id="KW-0274">FAD</keyword>
<evidence type="ECO:0000259" key="9">
    <source>
        <dbReference type="Pfam" id="PF01266"/>
    </source>
</evidence>
<evidence type="ECO:0000256" key="4">
    <source>
        <dbReference type="ARBA" id="ARBA00022827"/>
    </source>
</evidence>
<comment type="cofactor">
    <cofactor evidence="1">
        <name>FAD</name>
        <dbReference type="ChEBI" id="CHEBI:57692"/>
    </cofactor>
</comment>
<evidence type="ECO:0000256" key="3">
    <source>
        <dbReference type="ARBA" id="ARBA00022630"/>
    </source>
</evidence>
<keyword evidence="5" id="KW-0560">Oxidoreductase</keyword>
<protein>
    <recommendedName>
        <fullName evidence="7">D-amino-acid oxidase</fullName>
        <ecNumber evidence="6">1.4.3.3</ecNumber>
    </recommendedName>
</protein>
<dbReference type="SUPFAM" id="SSF54373">
    <property type="entry name" value="FAD-linked reductases, C-terminal domain"/>
    <property type="match status" value="1"/>
</dbReference>
<name>A0ABQ3Z9Y8_9ACTN</name>
<evidence type="ECO:0000256" key="6">
    <source>
        <dbReference type="ARBA" id="ARBA00039101"/>
    </source>
</evidence>
<evidence type="ECO:0000256" key="8">
    <source>
        <dbReference type="ARBA" id="ARBA00049547"/>
    </source>
</evidence>
<dbReference type="PANTHER" id="PTHR11530">
    <property type="entry name" value="D-AMINO ACID OXIDASE"/>
    <property type="match status" value="1"/>
</dbReference>
<keyword evidence="11" id="KW-1185">Reference proteome</keyword>
<dbReference type="RefSeq" id="WP_203734513.1">
    <property type="nucleotide sequence ID" value="NZ_BAAATX010000019.1"/>
</dbReference>
<comment type="similarity">
    <text evidence="2">Belongs to the DAMOX/DASOX family.</text>
</comment>
<evidence type="ECO:0000256" key="1">
    <source>
        <dbReference type="ARBA" id="ARBA00001974"/>
    </source>
</evidence>
<dbReference type="Proteomes" id="UP000637628">
    <property type="component" value="Unassembled WGS sequence"/>
</dbReference>
<evidence type="ECO:0000256" key="2">
    <source>
        <dbReference type="ARBA" id="ARBA00006730"/>
    </source>
</evidence>
<proteinExistence type="inferred from homology"/>
<accession>A0ABQ3Z9Y8</accession>
<evidence type="ECO:0000313" key="10">
    <source>
        <dbReference type="EMBL" id="GIE06653.1"/>
    </source>
</evidence>
<dbReference type="PANTHER" id="PTHR11530:SF11">
    <property type="entry name" value="D-ASPARTATE OXIDASE"/>
    <property type="match status" value="1"/>
</dbReference>
<dbReference type="InterPro" id="IPR006181">
    <property type="entry name" value="D-amino_acid_oxidase_CS"/>
</dbReference>
<dbReference type="Gene3D" id="3.40.50.720">
    <property type="entry name" value="NAD(P)-binding Rossmann-like Domain"/>
    <property type="match status" value="1"/>
</dbReference>